<organism evidence="3 4">
    <name type="scientific">Chondromyces crocatus</name>
    <dbReference type="NCBI Taxonomy" id="52"/>
    <lineage>
        <taxon>Bacteria</taxon>
        <taxon>Pseudomonadati</taxon>
        <taxon>Myxococcota</taxon>
        <taxon>Polyangia</taxon>
        <taxon>Polyangiales</taxon>
        <taxon>Polyangiaceae</taxon>
        <taxon>Chondromyces</taxon>
    </lineage>
</organism>
<dbReference type="Proteomes" id="UP000067626">
    <property type="component" value="Chromosome"/>
</dbReference>
<protein>
    <recommendedName>
        <fullName evidence="2">DUF2169 domain-containing protein</fullName>
    </recommendedName>
</protein>
<accession>A0A0K1EG06</accession>
<evidence type="ECO:0000313" key="3">
    <source>
        <dbReference type="EMBL" id="AKT39805.1"/>
    </source>
</evidence>
<sequence length="1292" mass="130791">MLPGVRPPYDVVQALIPPPLKVVPLQPLACGRTLWRAAGALRATVFVKATFAMADGRDAWPIKPQDLVREDRHREGDPGRSLVEAMETAPFLSSAGVLVEGHAYAPPGQTATAVMARLSVFRDVRLLEKTVYVYGDRASGTASPQPFRQMPLVYERAYGGPGFPDNPVGVGLPGTAGLPNLVDPADPRRPAGFGPLSPRWGQRTRLLGPSVGPALDAPIVEIPEDLDWRALSAAPSDQQLPYFRGDEWLVLDGMTPSTPRLSCRLPSVQVQGRLYLISSRGVSEGSRVSFNADTLVIQADQQLCSLVWRAQLPADALAVGSAIRVFVGMELPGRPVSWPDPEDLVVTADERSSVGIQVPAAVLGSAGIALGGPPVLGGPPAGAAVPARVGAPAGVAAPAVVSSPAGQGGVEASRSPWAGIENEATVEGFDLPEGGGGSVAGAPGFAGPPFLGAPSVALRPAAGERGSDPNITASAPMVPAPDSSRNRLGTLPAEAFARAALPFLQRGDMPLDTTVAGARPAAAAAVLPFATAEASRAEGSSSAPPMPALGRRSVLPFGAMPPPAAPTGGPPVRLTPAVGMPAVRPPEGGEAMDLSVTAPARPSPLRDALPFMRPEAVREQGGAPGLGGAGAPGRPAPVGGFTPGQAQGAAPGVGGVRPELVPAHLGETVASSVGRSTAAADAVGGPRRSTLPFIKADEVRAAMEAAKRPEGGQPPEPARPSAVMAPPALVTSPGAVMPPPVVVPPGAVMPPPVVVPPGAVMPPPVVVPPGAVVPSDATQRPGMVLPPEGGNPSEPVEAVLQAPRLGQGSSLQQLRLGGGAGELGSAGASSSAALQEEAYRPPSASVAPVSSVDAAAHAGEGGGGPGASEDGGARHEGAAHEGLAGGALAQEIGPAEGGAVALGVTAAPAGSAVPAASVEVAPSVRGTDLRESPLRLEILERLRTGRSIHDLALADADLEGIDFRGVVLSRCNFKGARLLRCGFAGARLSEAQLAGADLTEADLTGADLTGADLSRAVLARARLDEARLVDANLGGARGPGASFAGASAARATFARGVWESASFKRMDAPSADFGGATLDGASFEEATLTEVSLEDARGVETRFERAQMPDARAQGMVLEKGSLEGVVAPRSHWDGATLRGCSLAGADLEGAVLQRVICVESGFAGANLRKANLQRLNGDHAELRDANLEGADLRQARLREAGFEGAKLGGVVAGKADLAGSRFSRADLTNAVLRAAKLKAAVFSQCVLEGVDMRDADLEGADMRGASRKTAKLNGANLRGLVEDAATPEGSG</sequence>
<feature type="region of interest" description="Disordered" evidence="1">
    <location>
        <begin position="460"/>
        <end position="486"/>
    </location>
</feature>
<gene>
    <name evidence="3" type="ORF">CMC5_039560</name>
</gene>
<evidence type="ECO:0000259" key="2">
    <source>
        <dbReference type="Pfam" id="PF09937"/>
    </source>
</evidence>
<evidence type="ECO:0000256" key="1">
    <source>
        <dbReference type="SAM" id="MobiDB-lite"/>
    </source>
</evidence>
<proteinExistence type="predicted"/>
<dbReference type="Pfam" id="PF00805">
    <property type="entry name" value="Pentapeptide"/>
    <property type="match status" value="6"/>
</dbReference>
<dbReference type="STRING" id="52.CMC5_039560"/>
<dbReference type="SUPFAM" id="SSF141571">
    <property type="entry name" value="Pentapeptide repeat-like"/>
    <property type="match status" value="2"/>
</dbReference>
<reference evidence="3 4" key="1">
    <citation type="submission" date="2015-07" db="EMBL/GenBank/DDBJ databases">
        <title>Genome analysis of myxobacterium Chondromyces crocatus Cm c5 reveals a high potential for natural compound synthesis and the genetic basis for the loss of fruiting body formation.</title>
        <authorList>
            <person name="Zaburannyi N."/>
            <person name="Bunk B."/>
            <person name="Maier J."/>
            <person name="Overmann J."/>
            <person name="Mueller R."/>
        </authorList>
    </citation>
    <scope>NUCLEOTIDE SEQUENCE [LARGE SCALE GENOMIC DNA]</scope>
    <source>
        <strain evidence="3 4">Cm c5</strain>
    </source>
</reference>
<dbReference type="KEGG" id="ccro:CMC5_039560"/>
<dbReference type="InterPro" id="IPR051082">
    <property type="entry name" value="Pentapeptide-BTB/POZ_domain"/>
</dbReference>
<dbReference type="PANTHER" id="PTHR14136:SF17">
    <property type="entry name" value="BTB_POZ DOMAIN-CONTAINING PROTEIN KCTD9"/>
    <property type="match status" value="1"/>
</dbReference>
<dbReference type="Gene3D" id="2.160.20.80">
    <property type="entry name" value="E3 ubiquitin-protein ligase SopA"/>
    <property type="match status" value="2"/>
</dbReference>
<keyword evidence="4" id="KW-1185">Reference proteome</keyword>
<feature type="region of interest" description="Disordered" evidence="1">
    <location>
        <begin position="855"/>
        <end position="877"/>
    </location>
</feature>
<dbReference type="PANTHER" id="PTHR14136">
    <property type="entry name" value="BTB_POZ DOMAIN-CONTAINING PROTEIN KCTD9"/>
    <property type="match status" value="1"/>
</dbReference>
<name>A0A0K1EG06_CHOCO</name>
<dbReference type="PATRIC" id="fig|52.7.peg.4361"/>
<evidence type="ECO:0000313" key="4">
    <source>
        <dbReference type="Proteomes" id="UP000067626"/>
    </source>
</evidence>
<dbReference type="InterPro" id="IPR018683">
    <property type="entry name" value="DUF2169"/>
</dbReference>
<dbReference type="Pfam" id="PF09937">
    <property type="entry name" value="DUF2169"/>
    <property type="match status" value="1"/>
</dbReference>
<feature type="domain" description="DUF2169" evidence="2">
    <location>
        <begin position="40"/>
        <end position="309"/>
    </location>
</feature>
<dbReference type="InterPro" id="IPR001646">
    <property type="entry name" value="5peptide_repeat"/>
</dbReference>
<dbReference type="EMBL" id="CP012159">
    <property type="protein sequence ID" value="AKT39805.1"/>
    <property type="molecule type" value="Genomic_DNA"/>
</dbReference>